<keyword evidence="18" id="KW-1185">Reference proteome</keyword>
<dbReference type="NCBIfam" id="TIGR01786">
    <property type="entry name" value="TonB-hemlactrns"/>
    <property type="match status" value="1"/>
</dbReference>
<evidence type="ECO:0000256" key="14">
    <source>
        <dbReference type="SAM" id="SignalP"/>
    </source>
</evidence>
<dbReference type="InterPro" id="IPR010949">
    <property type="entry name" value="TonB_Hb/transfer/lactofer_rcpt"/>
</dbReference>
<feature type="chain" id="PRO_5040981871" evidence="14">
    <location>
        <begin position="32"/>
        <end position="752"/>
    </location>
</feature>
<keyword evidence="4 11" id="KW-1134">Transmembrane beta strand</keyword>
<dbReference type="AlphaFoldDB" id="A0A9X1Y8A8"/>
<evidence type="ECO:0000256" key="12">
    <source>
        <dbReference type="RuleBase" id="RU003357"/>
    </source>
</evidence>
<feature type="region of interest" description="Disordered" evidence="13">
    <location>
        <begin position="28"/>
        <end position="49"/>
    </location>
</feature>
<dbReference type="PROSITE" id="PS52016">
    <property type="entry name" value="TONB_DEPENDENT_REC_3"/>
    <property type="match status" value="1"/>
</dbReference>
<evidence type="ECO:0000256" key="7">
    <source>
        <dbReference type="ARBA" id="ARBA00023077"/>
    </source>
</evidence>
<comment type="caution">
    <text evidence="17">The sequence shown here is derived from an EMBL/GenBank/DDBJ whole genome shotgun (WGS) entry which is preliminary data.</text>
</comment>
<evidence type="ECO:0000256" key="10">
    <source>
        <dbReference type="ARBA" id="ARBA00023237"/>
    </source>
</evidence>
<reference evidence="17" key="1">
    <citation type="submission" date="2022-04" db="EMBL/GenBank/DDBJ databases">
        <title>Roseomonas acroporae sp. nov., isolated from coral Acropora digitifera.</title>
        <authorList>
            <person name="Sun H."/>
        </authorList>
    </citation>
    <scope>NUCLEOTIDE SEQUENCE</scope>
    <source>
        <strain evidence="17">NAR14</strain>
    </source>
</reference>
<dbReference type="InterPro" id="IPR039426">
    <property type="entry name" value="TonB-dep_rcpt-like"/>
</dbReference>
<dbReference type="GO" id="GO:0015344">
    <property type="term" value="F:siderophore uptake transmembrane transporter activity"/>
    <property type="evidence" value="ECO:0007669"/>
    <property type="project" value="TreeGrafter"/>
</dbReference>
<dbReference type="GO" id="GO:0015232">
    <property type="term" value="F:heme transmembrane transporter activity"/>
    <property type="evidence" value="ECO:0007669"/>
    <property type="project" value="InterPro"/>
</dbReference>
<evidence type="ECO:0000256" key="11">
    <source>
        <dbReference type="PROSITE-ProRule" id="PRU01360"/>
    </source>
</evidence>
<evidence type="ECO:0000256" key="2">
    <source>
        <dbReference type="ARBA" id="ARBA00009810"/>
    </source>
</evidence>
<dbReference type="GO" id="GO:0044718">
    <property type="term" value="P:siderophore transmembrane transport"/>
    <property type="evidence" value="ECO:0007669"/>
    <property type="project" value="TreeGrafter"/>
</dbReference>
<dbReference type="PROSITE" id="PS51318">
    <property type="entry name" value="TAT"/>
    <property type="match status" value="1"/>
</dbReference>
<evidence type="ECO:0000256" key="9">
    <source>
        <dbReference type="ARBA" id="ARBA00023170"/>
    </source>
</evidence>
<keyword evidence="5 11" id="KW-0812">Transmembrane</keyword>
<dbReference type="PANTHER" id="PTHR30069">
    <property type="entry name" value="TONB-DEPENDENT OUTER MEMBRANE RECEPTOR"/>
    <property type="match status" value="1"/>
</dbReference>
<evidence type="ECO:0000259" key="16">
    <source>
        <dbReference type="Pfam" id="PF07715"/>
    </source>
</evidence>
<dbReference type="EMBL" id="JALPRX010000065">
    <property type="protein sequence ID" value="MCK8785754.1"/>
    <property type="molecule type" value="Genomic_DNA"/>
</dbReference>
<dbReference type="CDD" id="cd01347">
    <property type="entry name" value="ligand_gated_channel"/>
    <property type="match status" value="1"/>
</dbReference>
<dbReference type="InterPro" id="IPR012910">
    <property type="entry name" value="Plug_dom"/>
</dbReference>
<dbReference type="InterPro" id="IPR037066">
    <property type="entry name" value="Plug_dom_sf"/>
</dbReference>
<feature type="compositionally biased region" description="Low complexity" evidence="13">
    <location>
        <begin position="28"/>
        <end position="41"/>
    </location>
</feature>
<dbReference type="PANTHER" id="PTHR30069:SF29">
    <property type="entry name" value="HEMOGLOBIN AND HEMOGLOBIN-HAPTOGLOBIN-BINDING PROTEIN 1-RELATED"/>
    <property type="match status" value="1"/>
</dbReference>
<evidence type="ECO:0000256" key="1">
    <source>
        <dbReference type="ARBA" id="ARBA00004571"/>
    </source>
</evidence>
<dbReference type="InterPro" id="IPR011276">
    <property type="entry name" value="TonB_haem/Hb_rcpt"/>
</dbReference>
<dbReference type="GO" id="GO:0009279">
    <property type="term" value="C:cell outer membrane"/>
    <property type="evidence" value="ECO:0007669"/>
    <property type="project" value="UniProtKB-SubCell"/>
</dbReference>
<keyword evidence="7 12" id="KW-0798">TonB box</keyword>
<dbReference type="Proteomes" id="UP001139516">
    <property type="component" value="Unassembled WGS sequence"/>
</dbReference>
<feature type="domain" description="TonB-dependent receptor-like beta-barrel" evidence="15">
    <location>
        <begin position="268"/>
        <end position="713"/>
    </location>
</feature>
<comment type="similarity">
    <text evidence="2 11 12">Belongs to the TonB-dependent receptor family.</text>
</comment>
<dbReference type="Gene3D" id="2.170.130.10">
    <property type="entry name" value="TonB-dependent receptor, plug domain"/>
    <property type="match status" value="1"/>
</dbReference>
<dbReference type="NCBIfam" id="TIGR01785">
    <property type="entry name" value="TonB-hemin"/>
    <property type="match status" value="1"/>
</dbReference>
<keyword evidence="9 17" id="KW-0675">Receptor</keyword>
<organism evidence="17 18">
    <name type="scientific">Roseomonas acroporae</name>
    <dbReference type="NCBI Taxonomy" id="2937791"/>
    <lineage>
        <taxon>Bacteria</taxon>
        <taxon>Pseudomonadati</taxon>
        <taxon>Pseudomonadota</taxon>
        <taxon>Alphaproteobacteria</taxon>
        <taxon>Acetobacterales</taxon>
        <taxon>Roseomonadaceae</taxon>
        <taxon>Roseomonas</taxon>
    </lineage>
</organism>
<dbReference type="Pfam" id="PF07715">
    <property type="entry name" value="Plug"/>
    <property type="match status" value="1"/>
</dbReference>
<comment type="subcellular location">
    <subcellularLocation>
        <location evidence="1 11">Cell outer membrane</location>
        <topology evidence="1 11">Multi-pass membrane protein</topology>
    </subcellularLocation>
</comment>
<dbReference type="InterPro" id="IPR006311">
    <property type="entry name" value="TAT_signal"/>
</dbReference>
<evidence type="ECO:0000256" key="5">
    <source>
        <dbReference type="ARBA" id="ARBA00022692"/>
    </source>
</evidence>
<evidence type="ECO:0000313" key="18">
    <source>
        <dbReference type="Proteomes" id="UP001139516"/>
    </source>
</evidence>
<keyword evidence="10 11" id="KW-0998">Cell outer membrane</keyword>
<feature type="signal peptide" evidence="14">
    <location>
        <begin position="1"/>
        <end position="31"/>
    </location>
</feature>
<evidence type="ECO:0000256" key="4">
    <source>
        <dbReference type="ARBA" id="ARBA00022452"/>
    </source>
</evidence>
<sequence length="752" mass="82254">MPYHDTRRALATPLAALLLATPLAAPPAARAQGAPPAGTAPSEAAGPATALDAVTTTATRIPQPIADVPATVTVIDAEQLERQNAVRPQDAVRYEPGVSFSNSPLRAGGGNFNIRGIGDNRVRVLIDGVRLPDFPESNIGAGTFTRDFVDLETVRRIEIVRGPASALYGSDAIGGVVNYITRDPGDYLDAATGRNLHASLRAGYSGADRSFTESVLGAARQGDVDAMLLYTRRDGHALDPNGRLSPNPQDYRTNSFLARTVWRMTPADTLRLTGELLTRQVSTDIRTDLVSSGSGAARTTVLSSRGDDETTRGRIQLDYSHTEPFLFVDRTDLHFYWSHLDRQELTSQLRYVGAGTPLIPNRLRWTDTSQDQDILGTDLQFRSHFSLFGVENRLVYGATVERIDTSRPRDRYEQNLVTGVFNATVAGETFPNKNFPDTTTYQTGVYLQDEFSVGRLSFLPAIRLDYYALNTRPDADFLRSAQTGTAAAVRNFDAFAASPKFGVTYRLDETYSLYGQYARGFRAPPYDTANFGFTNFQQFYTILPNGNLNPEYVNSFEGGLRGRFDDGSSFQLTGFYNRYSDFIETQTLGTTPAGLTVFQYGNVRNAEIYGGEARGEYRISPQWRLRAAAALAVGENLDTHRPLAGVDPLRGVLGVAWQSGFGLGAEANLTGALRNRRTATTTEFKAPAYAVLDLAMHYDLGSSFTINAGLFNVFNARYFATPDVVGLAATSANRDLYAQPGRYAAVNVTLRF</sequence>
<evidence type="ECO:0000256" key="6">
    <source>
        <dbReference type="ARBA" id="ARBA00022729"/>
    </source>
</evidence>
<dbReference type="SUPFAM" id="SSF56935">
    <property type="entry name" value="Porins"/>
    <property type="match status" value="1"/>
</dbReference>
<keyword evidence="8 11" id="KW-0472">Membrane</keyword>
<protein>
    <submittedName>
        <fullName evidence="17">TonB-dependent hemoglobin/transferrin/lactoferrin family receptor</fullName>
    </submittedName>
</protein>
<evidence type="ECO:0000256" key="13">
    <source>
        <dbReference type="SAM" id="MobiDB-lite"/>
    </source>
</evidence>
<dbReference type="InterPro" id="IPR036942">
    <property type="entry name" value="Beta-barrel_TonB_sf"/>
</dbReference>
<keyword evidence="3 11" id="KW-0813">Transport</keyword>
<dbReference type="Gene3D" id="2.40.170.20">
    <property type="entry name" value="TonB-dependent receptor, beta-barrel domain"/>
    <property type="match status" value="1"/>
</dbReference>
<name>A0A9X1Y8A8_9PROT</name>
<evidence type="ECO:0000256" key="3">
    <source>
        <dbReference type="ARBA" id="ARBA00022448"/>
    </source>
</evidence>
<dbReference type="RefSeq" id="WP_248667869.1">
    <property type="nucleotide sequence ID" value="NZ_JALPRX010000065.1"/>
</dbReference>
<dbReference type="InterPro" id="IPR000531">
    <property type="entry name" value="Beta-barrel_TonB"/>
</dbReference>
<dbReference type="Pfam" id="PF00593">
    <property type="entry name" value="TonB_dep_Rec_b-barrel"/>
    <property type="match status" value="1"/>
</dbReference>
<evidence type="ECO:0000313" key="17">
    <source>
        <dbReference type="EMBL" id="MCK8785754.1"/>
    </source>
</evidence>
<evidence type="ECO:0000259" key="15">
    <source>
        <dbReference type="Pfam" id="PF00593"/>
    </source>
</evidence>
<keyword evidence="6 14" id="KW-0732">Signal</keyword>
<accession>A0A9X1Y8A8</accession>
<proteinExistence type="inferred from homology"/>
<feature type="domain" description="TonB-dependent receptor plug" evidence="16">
    <location>
        <begin position="65"/>
        <end position="176"/>
    </location>
</feature>
<gene>
    <name evidence="17" type="ORF">M0638_15320</name>
</gene>
<evidence type="ECO:0000256" key="8">
    <source>
        <dbReference type="ARBA" id="ARBA00023136"/>
    </source>
</evidence>